<sequence>MNSSRDYVVDQSLCFLICIAFLWHIYSWRKIKRKKQKIDQVLRVTEKYLCQQMKISIINSLFNEKNFNHQNEFFLKDFQEKEVQKFIGTLIKHSLVLKKFVNEDLKHHLKLLIQKQNQQLQRIVNENKYKLVTNYNLSTKLFRNVFSQQRFLKFVIHCQHIFQIYHQQK</sequence>
<evidence type="ECO:0008006" key="4">
    <source>
        <dbReference type="Google" id="ProtNLM"/>
    </source>
</evidence>
<keyword evidence="3" id="KW-1185">Reference proteome</keyword>
<evidence type="ECO:0000256" key="1">
    <source>
        <dbReference type="SAM" id="Phobius"/>
    </source>
</evidence>
<feature type="transmembrane region" description="Helical" evidence="1">
    <location>
        <begin position="6"/>
        <end position="26"/>
    </location>
</feature>
<dbReference type="AlphaFoldDB" id="A0A8S1RNW1"/>
<protein>
    <recommendedName>
        <fullName evidence="4">Transmembrane protein</fullName>
    </recommendedName>
</protein>
<gene>
    <name evidence="2" type="ORF">PSON_ATCC_30995.1.T1930034</name>
</gene>
<keyword evidence="1" id="KW-0812">Transmembrane</keyword>
<evidence type="ECO:0000313" key="2">
    <source>
        <dbReference type="EMBL" id="CAD8128679.1"/>
    </source>
</evidence>
<proteinExistence type="predicted"/>
<dbReference type="EMBL" id="CAJJDN010000193">
    <property type="protein sequence ID" value="CAD8128679.1"/>
    <property type="molecule type" value="Genomic_DNA"/>
</dbReference>
<evidence type="ECO:0000313" key="3">
    <source>
        <dbReference type="Proteomes" id="UP000692954"/>
    </source>
</evidence>
<organism evidence="2 3">
    <name type="scientific">Paramecium sonneborni</name>
    <dbReference type="NCBI Taxonomy" id="65129"/>
    <lineage>
        <taxon>Eukaryota</taxon>
        <taxon>Sar</taxon>
        <taxon>Alveolata</taxon>
        <taxon>Ciliophora</taxon>
        <taxon>Intramacronucleata</taxon>
        <taxon>Oligohymenophorea</taxon>
        <taxon>Peniculida</taxon>
        <taxon>Parameciidae</taxon>
        <taxon>Paramecium</taxon>
    </lineage>
</organism>
<keyword evidence="1" id="KW-1133">Transmembrane helix</keyword>
<reference evidence="2" key="1">
    <citation type="submission" date="2021-01" db="EMBL/GenBank/DDBJ databases">
        <authorList>
            <consortium name="Genoscope - CEA"/>
            <person name="William W."/>
        </authorList>
    </citation>
    <scope>NUCLEOTIDE SEQUENCE</scope>
</reference>
<comment type="caution">
    <text evidence="2">The sequence shown here is derived from an EMBL/GenBank/DDBJ whole genome shotgun (WGS) entry which is preliminary data.</text>
</comment>
<name>A0A8S1RNW1_9CILI</name>
<accession>A0A8S1RNW1</accession>
<keyword evidence="1" id="KW-0472">Membrane</keyword>
<dbReference type="Proteomes" id="UP000692954">
    <property type="component" value="Unassembled WGS sequence"/>
</dbReference>